<sequence>MAPRLIGIQNGIIVFVFWSCVGLLLVSDWRLAIPFFAVYLFPIFLVVAWRSTKLSYNLSRQCGTLKAYVLEGFLVGFTVCIVFLGLSISSQAFAAGTVLDGADLTDIIKYVLFFVLPISVSVGLLGSAQGVLFFHLNRWQLAS</sequence>
<accession>A0A1T4SI83</accession>
<evidence type="ECO:0000313" key="2">
    <source>
        <dbReference type="EMBL" id="SKA27863.1"/>
    </source>
</evidence>
<feature type="transmembrane region" description="Helical" evidence="1">
    <location>
        <begin position="31"/>
        <end position="49"/>
    </location>
</feature>
<evidence type="ECO:0000313" key="3">
    <source>
        <dbReference type="Proteomes" id="UP000190834"/>
    </source>
</evidence>
<organism evidence="2 3">
    <name type="scientific">Vibrio cincinnatiensis DSM 19608</name>
    <dbReference type="NCBI Taxonomy" id="1123491"/>
    <lineage>
        <taxon>Bacteria</taxon>
        <taxon>Pseudomonadati</taxon>
        <taxon>Pseudomonadota</taxon>
        <taxon>Gammaproteobacteria</taxon>
        <taxon>Vibrionales</taxon>
        <taxon>Vibrionaceae</taxon>
        <taxon>Vibrio</taxon>
    </lineage>
</organism>
<name>A0A1T4SI83_VIBCI</name>
<dbReference type="EMBL" id="FUXB01000031">
    <property type="protein sequence ID" value="SKA27863.1"/>
    <property type="molecule type" value="Genomic_DNA"/>
</dbReference>
<dbReference type="AlphaFoldDB" id="A0A1T4SI83"/>
<dbReference type="RefSeq" id="WP_078927602.1">
    <property type="nucleotide sequence ID" value="NZ_FUXB01000031.1"/>
</dbReference>
<feature type="transmembrane region" description="Helical" evidence="1">
    <location>
        <begin position="110"/>
        <end position="134"/>
    </location>
</feature>
<dbReference type="GeneID" id="70581918"/>
<proteinExistence type="predicted"/>
<protein>
    <submittedName>
        <fullName evidence="2">Uncharacterized protein</fullName>
    </submittedName>
</protein>
<feature type="transmembrane region" description="Helical" evidence="1">
    <location>
        <begin position="69"/>
        <end position="90"/>
    </location>
</feature>
<feature type="transmembrane region" description="Helical" evidence="1">
    <location>
        <begin position="7"/>
        <end position="25"/>
    </location>
</feature>
<dbReference type="Proteomes" id="UP000190834">
    <property type="component" value="Unassembled WGS sequence"/>
</dbReference>
<dbReference type="STRING" id="1123491.SAMN02745782_03306"/>
<keyword evidence="1" id="KW-0812">Transmembrane</keyword>
<gene>
    <name evidence="2" type="ORF">SAMN02745782_03306</name>
</gene>
<keyword evidence="1" id="KW-1133">Transmembrane helix</keyword>
<reference evidence="3" key="1">
    <citation type="submission" date="2017-02" db="EMBL/GenBank/DDBJ databases">
        <authorList>
            <person name="Varghese N."/>
            <person name="Submissions S."/>
        </authorList>
    </citation>
    <scope>NUCLEOTIDE SEQUENCE [LARGE SCALE GENOMIC DNA]</scope>
    <source>
        <strain evidence="3">DSM 19608</strain>
    </source>
</reference>
<keyword evidence="1" id="KW-0472">Membrane</keyword>
<evidence type="ECO:0000256" key="1">
    <source>
        <dbReference type="SAM" id="Phobius"/>
    </source>
</evidence>
<dbReference type="OrthoDB" id="7061131at2"/>
<keyword evidence="3" id="KW-1185">Reference proteome</keyword>